<protein>
    <recommendedName>
        <fullName evidence="4">DUF222 domain-containing protein</fullName>
    </recommendedName>
</protein>
<dbReference type="RefSeq" id="WP_118929124.1">
    <property type="nucleotide sequence ID" value="NZ_QXGH01000053.1"/>
</dbReference>
<organism evidence="2 3">
    <name type="scientific">Nocardioides immobilis</name>
    <dbReference type="NCBI Taxonomy" id="2049295"/>
    <lineage>
        <taxon>Bacteria</taxon>
        <taxon>Bacillati</taxon>
        <taxon>Actinomycetota</taxon>
        <taxon>Actinomycetes</taxon>
        <taxon>Propionibacteriales</taxon>
        <taxon>Nocardioidaceae</taxon>
        <taxon>Nocardioides</taxon>
    </lineage>
</organism>
<evidence type="ECO:0000256" key="1">
    <source>
        <dbReference type="SAM" id="MobiDB-lite"/>
    </source>
</evidence>
<dbReference type="Proteomes" id="UP000283644">
    <property type="component" value="Unassembled WGS sequence"/>
</dbReference>
<accession>A0A417XSL7</accession>
<feature type="non-terminal residue" evidence="2">
    <location>
        <position position="333"/>
    </location>
</feature>
<sequence>MISGLLDLDATAVLTASEALVIEQREQEVDALRLVLQWADLHSADPGEGRVLGADQLIDFGGEGTPPVQELCWAELAIARQSGVVATKLLAADALDLRHRLPLLWEAVQDLRLPAWVARKVASMSRRLCLEAVGLVDVAVAAAVDQSPGGILAIAEAKVIEADIDAHRARLAADAATVGVRMSTAKPGAAVDALDGEPATRRVTLKLPTGTALDFNSTVGEVADVLFDQLTEDERRTITRGELEAKAIELLANPHAAAEFLDQANNPTPPPADPDDPDDPDADSPARKPKNRPATIYLSLSDLVLTGLVPGVARVEGIGPMLLEQLAELLKNR</sequence>
<dbReference type="EMBL" id="QXGH01000053">
    <property type="protein sequence ID" value="RHW23237.1"/>
    <property type="molecule type" value="Genomic_DNA"/>
</dbReference>
<dbReference type="AlphaFoldDB" id="A0A417XSL7"/>
<comment type="caution">
    <text evidence="2">The sequence shown here is derived from an EMBL/GenBank/DDBJ whole genome shotgun (WGS) entry which is preliminary data.</text>
</comment>
<feature type="region of interest" description="Disordered" evidence="1">
    <location>
        <begin position="261"/>
        <end position="293"/>
    </location>
</feature>
<reference evidence="2 3" key="1">
    <citation type="submission" date="2018-09" db="EMBL/GenBank/DDBJ databases">
        <title>Genome sequencing of Nocardioides immobilis CCTCC AB 2017083 for comparison to Nocardioides silvaticus.</title>
        <authorList>
            <person name="Li C."/>
            <person name="Wang G."/>
        </authorList>
    </citation>
    <scope>NUCLEOTIDE SEQUENCE [LARGE SCALE GENOMIC DNA]</scope>
    <source>
        <strain evidence="2 3">CCTCC AB 2017083</strain>
    </source>
</reference>
<evidence type="ECO:0000313" key="2">
    <source>
        <dbReference type="EMBL" id="RHW23237.1"/>
    </source>
</evidence>
<keyword evidence="3" id="KW-1185">Reference proteome</keyword>
<evidence type="ECO:0008006" key="4">
    <source>
        <dbReference type="Google" id="ProtNLM"/>
    </source>
</evidence>
<feature type="compositionally biased region" description="Acidic residues" evidence="1">
    <location>
        <begin position="273"/>
        <end position="282"/>
    </location>
</feature>
<evidence type="ECO:0000313" key="3">
    <source>
        <dbReference type="Proteomes" id="UP000283644"/>
    </source>
</evidence>
<dbReference type="OrthoDB" id="3261064at2"/>
<proteinExistence type="predicted"/>
<name>A0A417XSL7_9ACTN</name>
<gene>
    <name evidence="2" type="ORF">D0Z08_30895</name>
</gene>